<evidence type="ECO:0000313" key="1">
    <source>
        <dbReference type="EMBL" id="PZR18541.1"/>
    </source>
</evidence>
<sequence>MALRPLISALFLVVAASGCNCGPDRLQRTLPPDVRVDTYDQQAASKIDVLWVVDNSGSMAPRQENLARNFQSFITEFTKNSIDYRIAVTTTDIFKEAGKFVGSPKVLQNSTPNVAAAFASNIRVGANGSPYEVGLEAARMSLDLQKEANAAQVQQCKQACPSDGRAVCQAKCDTDTEFPFLRRDAYLYLIFVTDEEDRSSQDVRYFYRYFETVKNVGNDGMVTTAAIMGDTPSNTCGATPGTRYKALSDLTGGEVGSICDGNFSATLGKLARNAVGLKRKFVLQTKPNLQTLEVHVRYPCNISAEQLASCATVDRAFCEGQAADAVELVCTPKQGEPDGWVYEEGGNLVFFTGESVPGLTAVIELQYYEEGKGP</sequence>
<reference evidence="1 2" key="1">
    <citation type="submission" date="2017-08" db="EMBL/GenBank/DDBJ databases">
        <title>Infants hospitalized years apart are colonized by the same room-sourced microbial strains.</title>
        <authorList>
            <person name="Brooks B."/>
            <person name="Olm M.R."/>
            <person name="Firek B.A."/>
            <person name="Baker R."/>
            <person name="Thomas B.C."/>
            <person name="Morowitz M.J."/>
            <person name="Banfield J.F."/>
        </authorList>
    </citation>
    <scope>NUCLEOTIDE SEQUENCE [LARGE SCALE GENOMIC DNA]</scope>
    <source>
        <strain evidence="1">S2_003_000_R2_14</strain>
    </source>
</reference>
<evidence type="ECO:0008006" key="3">
    <source>
        <dbReference type="Google" id="ProtNLM"/>
    </source>
</evidence>
<dbReference type="SUPFAM" id="SSF53300">
    <property type="entry name" value="vWA-like"/>
    <property type="match status" value="1"/>
</dbReference>
<proteinExistence type="predicted"/>
<evidence type="ECO:0000313" key="2">
    <source>
        <dbReference type="Proteomes" id="UP000249061"/>
    </source>
</evidence>
<comment type="caution">
    <text evidence="1">The sequence shown here is derived from an EMBL/GenBank/DDBJ whole genome shotgun (WGS) entry which is preliminary data.</text>
</comment>
<protein>
    <recommendedName>
        <fullName evidence="3">VWA domain-containing protein</fullName>
    </recommendedName>
</protein>
<dbReference type="InterPro" id="IPR036465">
    <property type="entry name" value="vWFA_dom_sf"/>
</dbReference>
<dbReference type="Proteomes" id="UP000249061">
    <property type="component" value="Unassembled WGS sequence"/>
</dbReference>
<accession>A0A2W5W5S3</accession>
<dbReference type="PROSITE" id="PS51257">
    <property type="entry name" value="PROKAR_LIPOPROTEIN"/>
    <property type="match status" value="1"/>
</dbReference>
<dbReference type="AlphaFoldDB" id="A0A2W5W5S3"/>
<gene>
    <name evidence="1" type="ORF">DI536_01285</name>
</gene>
<dbReference type="Gene3D" id="3.40.50.410">
    <property type="entry name" value="von Willebrand factor, type A domain"/>
    <property type="match status" value="1"/>
</dbReference>
<dbReference type="EMBL" id="QFQP01000001">
    <property type="protein sequence ID" value="PZR18541.1"/>
    <property type="molecule type" value="Genomic_DNA"/>
</dbReference>
<organism evidence="1 2">
    <name type="scientific">Archangium gephyra</name>
    <dbReference type="NCBI Taxonomy" id="48"/>
    <lineage>
        <taxon>Bacteria</taxon>
        <taxon>Pseudomonadati</taxon>
        <taxon>Myxococcota</taxon>
        <taxon>Myxococcia</taxon>
        <taxon>Myxococcales</taxon>
        <taxon>Cystobacterineae</taxon>
        <taxon>Archangiaceae</taxon>
        <taxon>Archangium</taxon>
    </lineage>
</organism>
<name>A0A2W5W5S3_9BACT</name>
<dbReference type="CDD" id="cd00198">
    <property type="entry name" value="vWFA"/>
    <property type="match status" value="1"/>
</dbReference>